<evidence type="ECO:0000313" key="4">
    <source>
        <dbReference type="Proteomes" id="UP001176806"/>
    </source>
</evidence>
<evidence type="ECO:0000256" key="1">
    <source>
        <dbReference type="SAM" id="SignalP"/>
    </source>
</evidence>
<feature type="chain" id="PRO_5046079852" evidence="1">
    <location>
        <begin position="22"/>
        <end position="881"/>
    </location>
</feature>
<reference evidence="3" key="1">
    <citation type="submission" date="2023-07" db="EMBL/GenBank/DDBJ databases">
        <title>Two novel species in the genus Flavivirga.</title>
        <authorList>
            <person name="Kwon K."/>
        </authorList>
    </citation>
    <scope>NUCLEOTIDE SEQUENCE</scope>
    <source>
        <strain evidence="3">KACC 14158</strain>
    </source>
</reference>
<organism evidence="3 4">
    <name type="scientific">Flavivirga jejuensis</name>
    <dbReference type="NCBI Taxonomy" id="870487"/>
    <lineage>
        <taxon>Bacteria</taxon>
        <taxon>Pseudomonadati</taxon>
        <taxon>Bacteroidota</taxon>
        <taxon>Flavobacteriia</taxon>
        <taxon>Flavobacteriales</taxon>
        <taxon>Flavobacteriaceae</taxon>
        <taxon>Flavivirga</taxon>
    </lineage>
</organism>
<dbReference type="Pfam" id="PF11790">
    <property type="entry name" value="Glyco_hydro_cc"/>
    <property type="match status" value="1"/>
</dbReference>
<feature type="signal peptide" evidence="1">
    <location>
        <begin position="1"/>
        <end position="21"/>
    </location>
</feature>
<dbReference type="InterPro" id="IPR053183">
    <property type="entry name" value="ASL1"/>
</dbReference>
<dbReference type="SUPFAM" id="SSF51445">
    <property type="entry name" value="(Trans)glycosidases"/>
    <property type="match status" value="1"/>
</dbReference>
<comment type="caution">
    <text evidence="3">The sequence shown here is derived from an EMBL/GenBank/DDBJ whole genome shotgun (WGS) entry which is preliminary data.</text>
</comment>
<protein>
    <submittedName>
        <fullName evidence="3">Glycosyl hydrolase</fullName>
    </submittedName>
</protein>
<dbReference type="InterPro" id="IPR017853">
    <property type="entry name" value="GH"/>
</dbReference>
<dbReference type="Proteomes" id="UP001176806">
    <property type="component" value="Unassembled WGS sequence"/>
</dbReference>
<gene>
    <name evidence="3" type="ORF">Q4Q40_04635</name>
</gene>
<keyword evidence="3" id="KW-0378">Hydrolase</keyword>
<dbReference type="GO" id="GO:0016787">
    <property type="term" value="F:hydrolase activity"/>
    <property type="evidence" value="ECO:0007669"/>
    <property type="project" value="UniProtKB-KW"/>
</dbReference>
<name>A0ABT8WKF5_9FLAO</name>
<dbReference type="InterPro" id="IPR024655">
    <property type="entry name" value="Asl1_glyco_hydro_catalytic"/>
</dbReference>
<dbReference type="Gene3D" id="3.20.20.80">
    <property type="entry name" value="Glycosidases"/>
    <property type="match status" value="1"/>
</dbReference>
<dbReference type="Gene3D" id="1.20.1270.90">
    <property type="entry name" value="AF1782-like"/>
    <property type="match status" value="1"/>
</dbReference>
<dbReference type="RefSeq" id="WP_303300554.1">
    <property type="nucleotide sequence ID" value="NZ_BAABDA010000042.1"/>
</dbReference>
<evidence type="ECO:0000259" key="2">
    <source>
        <dbReference type="Pfam" id="PF11790"/>
    </source>
</evidence>
<feature type="domain" description="Asl1-like glycosyl hydrolase catalytic" evidence="2">
    <location>
        <begin position="393"/>
        <end position="620"/>
    </location>
</feature>
<proteinExistence type="predicted"/>
<accession>A0ABT8WKF5</accession>
<dbReference type="EMBL" id="JAUOEL010000001">
    <property type="protein sequence ID" value="MDO5973464.1"/>
    <property type="molecule type" value="Genomic_DNA"/>
</dbReference>
<sequence length="881" mass="98092">MKIKLKLLYLMVIFFTINNFAQNNNCGTIINETFDGTGALPSNWIEYNTSGRVTLDSDRLKFDHNSTMPSVYTTFTPTSENSAFSFDVSATRAAVNCQVHLLSSTGKYISSVALGKGDATIKFATTMDGDAPSGFIEGDPVVSFPANTNFTISTQIDFTSNTVNFYIDGVLVMVDTPFLEDAGDAAKIDIQLIYMYNNNGQFYFDNMSLFNAEENRLQLTSAVALAEDLINNASIGTIYNQYPQSAADTFQPVIDTANTVLSNCNASSSLIDSTITQLQTAKDTFEATRVNDPVLKMYSGSNFTGEEYEVYCGYYNGGLGTYEDWAVSFTLEKGYMATFAQDINGLGVSKIYIAQDNALQINLPNDLQGSISFIRVSPWYSVAKKGSLGDVKWTTSDNYNTTWHYNWGLGLSLENTPEVQFVPMAWSKGDNYTSVENMESIGENMNYNNLLAFNEPDNSGQSNLTVAEALEAYPKLLASGLRIGAPGVENIQYSTTDDSFHDDAWIKEFMDSCVVRGYRVDFIPAHDYIRRSKSAFIERFKGLHDRYNLPVWVTEYNYGNPNMGSANLTVEQGYTNIKGLTEVLEEADFIERYNWYYFFGASSGIGGMTNGELNIIGQFYRDFESQNPSYIQEEYEGQQQFSTDKAYYIDCPDVNKRLASTGESEDAYTTSTNTTGDDVEWKLVEKGNGYYHIQRAAGGSKPRLRTDLTEFADMQSTGSSGSWTYFEFTPGFSTGTYHLTLPDLADSQRRRLQVTSGGLVKMVTSASAGGWVSFTFTEVDGSSQSKSSNSKEIEVQTTSKLTFPSLINSSNLNFEPLTLLENRSNYTLNIYGLDGKLIFTTSNMEEAWIPSRKQKGIFIFQATYMNDQNIKSIERGKIVVQ</sequence>
<keyword evidence="1" id="KW-0732">Signal</keyword>
<keyword evidence="4" id="KW-1185">Reference proteome</keyword>
<evidence type="ECO:0000313" key="3">
    <source>
        <dbReference type="EMBL" id="MDO5973464.1"/>
    </source>
</evidence>
<dbReference type="PANTHER" id="PTHR34154">
    <property type="entry name" value="ALKALI-SENSITIVE LINKAGE PROTEIN 1"/>
    <property type="match status" value="1"/>
</dbReference>
<dbReference type="PANTHER" id="PTHR34154:SF3">
    <property type="entry name" value="ALKALI-SENSITIVE LINKAGE PROTEIN 1"/>
    <property type="match status" value="1"/>
</dbReference>